<keyword evidence="2" id="KW-0732">Signal</keyword>
<evidence type="ECO:0000256" key="2">
    <source>
        <dbReference type="SAM" id="SignalP"/>
    </source>
</evidence>
<dbReference type="EMBL" id="LCOY01000014">
    <property type="protein sequence ID" value="KKU88046.1"/>
    <property type="molecule type" value="Genomic_DNA"/>
</dbReference>
<feature type="transmembrane region" description="Helical" evidence="1">
    <location>
        <begin position="302"/>
        <end position="324"/>
    </location>
</feature>
<evidence type="ECO:0000313" key="3">
    <source>
        <dbReference type="EMBL" id="KKU88046.1"/>
    </source>
</evidence>
<evidence type="ECO:0000256" key="1">
    <source>
        <dbReference type="SAM" id="Phobius"/>
    </source>
</evidence>
<keyword evidence="1" id="KW-0812">Transmembrane</keyword>
<dbReference type="Proteomes" id="UP000034739">
    <property type="component" value="Unassembled WGS sequence"/>
</dbReference>
<keyword evidence="1" id="KW-0472">Membrane</keyword>
<feature type="transmembrane region" description="Helical" evidence="1">
    <location>
        <begin position="370"/>
        <end position="387"/>
    </location>
</feature>
<accession>A0A0G1U1W0</accession>
<gene>
    <name evidence="3" type="ORF">UY16_C0014G0006</name>
</gene>
<feature type="transmembrane region" description="Helical" evidence="1">
    <location>
        <begin position="331"/>
        <end position="350"/>
    </location>
</feature>
<feature type="transmembrane region" description="Helical" evidence="1">
    <location>
        <begin position="199"/>
        <end position="230"/>
    </location>
</feature>
<feature type="signal peptide" evidence="2">
    <location>
        <begin position="1"/>
        <end position="30"/>
    </location>
</feature>
<feature type="transmembrane region" description="Helical" evidence="1">
    <location>
        <begin position="418"/>
        <end position="436"/>
    </location>
</feature>
<reference evidence="3 4" key="1">
    <citation type="journal article" date="2015" name="Nature">
        <title>rRNA introns, odd ribosomes, and small enigmatic genomes across a large radiation of phyla.</title>
        <authorList>
            <person name="Brown C.T."/>
            <person name="Hug L.A."/>
            <person name="Thomas B.C."/>
            <person name="Sharon I."/>
            <person name="Castelle C.J."/>
            <person name="Singh A."/>
            <person name="Wilkins M.J."/>
            <person name="Williams K.H."/>
            <person name="Banfield J.F."/>
        </authorList>
    </citation>
    <scope>NUCLEOTIDE SEQUENCE [LARGE SCALE GENOMIC DNA]</scope>
</reference>
<dbReference type="AlphaFoldDB" id="A0A0G1U1W0"/>
<name>A0A0G1U1W0_9BACT</name>
<sequence>MKFSRLPIILSYCLIVLLSFVLLPPAPAYAWIDDPFGVEYDAARKQGQVNHGAYVDKTQKAAMASVACQILPIGPSSEGAQDGLCSNDPALVQEMYNKSVIGSLNGYIAMMYTNPPASTYAFLQDMSYTLGFGTKPVYAQGVGFSGLSALLPIWKAFRNIAYLLLAIVMIVIGFMVMFRKKIDPKTVVTVQNALPRIVVTLLLITFSYAIVGLMIDVMYLAYALIVGLIVSSSNGIFSPETTQTMLTGNWGEAVGLWGRGFRAFDDVLRFFNPGYFSATDPSSINADATSWTTVLALSLQTLVVGLEGVLLFLILSVILLFAVIRLFFMLMSAYIQIIVSLLTAPLQILLEAIPGANTFTSWLKNLTANLIVFPVTAALLMIGEFLARATSNSLSVSGGLWTPPLLVGSGLIGSQVRYGITGVIGLGILLGIPSIVNSIKEALKAKPAISMLGGGGGQGLQTGMQLISTAFYASQMLPKELKDRVLGRSTKQ</sequence>
<feature type="chain" id="PRO_5002539949" evidence="2">
    <location>
        <begin position="31"/>
        <end position="492"/>
    </location>
</feature>
<organism evidence="3 4">
    <name type="scientific">Candidatus Gottesmanbacteria bacterium GW2011_GWA2_47_9</name>
    <dbReference type="NCBI Taxonomy" id="1618445"/>
    <lineage>
        <taxon>Bacteria</taxon>
        <taxon>Candidatus Gottesmaniibacteriota</taxon>
    </lineage>
</organism>
<evidence type="ECO:0000313" key="4">
    <source>
        <dbReference type="Proteomes" id="UP000034739"/>
    </source>
</evidence>
<protein>
    <submittedName>
        <fullName evidence="3">Uncharacterized protein</fullName>
    </submittedName>
</protein>
<feature type="transmembrane region" description="Helical" evidence="1">
    <location>
        <begin position="394"/>
        <end position="412"/>
    </location>
</feature>
<feature type="transmembrane region" description="Helical" evidence="1">
    <location>
        <begin position="160"/>
        <end position="178"/>
    </location>
</feature>
<proteinExistence type="predicted"/>
<keyword evidence="1" id="KW-1133">Transmembrane helix</keyword>
<comment type="caution">
    <text evidence="3">The sequence shown here is derived from an EMBL/GenBank/DDBJ whole genome shotgun (WGS) entry which is preliminary data.</text>
</comment>